<feature type="region of interest" description="Disordered" evidence="1">
    <location>
        <begin position="141"/>
        <end position="160"/>
    </location>
</feature>
<accession>A0A2U1TLB2</accession>
<dbReference type="RefSeq" id="WP_136168594.1">
    <property type="nucleotide sequence ID" value="NZ_KZ819102.1"/>
</dbReference>
<proteinExistence type="predicted"/>
<evidence type="ECO:0000313" key="2">
    <source>
        <dbReference type="EMBL" id="PWC10122.1"/>
    </source>
</evidence>
<dbReference type="InterPro" id="IPR008514">
    <property type="entry name" value="T6SS_Hcp"/>
</dbReference>
<evidence type="ECO:0000313" key="3">
    <source>
        <dbReference type="Proteomes" id="UP000296159"/>
    </source>
</evidence>
<comment type="caution">
    <text evidence="2">The sequence shown here is derived from an EMBL/GenBank/DDBJ whole genome shotgun (WGS) entry which is preliminary data.</text>
</comment>
<dbReference type="SUPFAM" id="SSF141452">
    <property type="entry name" value="Hcp1-like"/>
    <property type="match status" value="1"/>
</dbReference>
<dbReference type="Gene3D" id="2.30.110.20">
    <property type="entry name" value="Hcp1-like"/>
    <property type="match status" value="1"/>
</dbReference>
<dbReference type="InterPro" id="IPR053165">
    <property type="entry name" value="HSI-I_assembly_Hcp1"/>
</dbReference>
<sequence length="160" mass="16892">MAIDMFLKVDGVTGESKDSNHTGWTDITSFSWGASQPGNMGVGGGGGAGKVNFNDLHVNALIDKSTTAILKHCSSGKHLTKVELSVCKSGGQQVEYTRITLEEVLVTSVQYTGADNGDTVGVNYAFQAAKVKQQYWEQTASGGKGAESSAGWNIKENKEA</sequence>
<protein>
    <submittedName>
        <fullName evidence="2">Type VI secretion system tube protein Hcp</fullName>
    </submittedName>
</protein>
<gene>
    <name evidence="2" type="ORF">DDT56_22520</name>
</gene>
<evidence type="ECO:0000256" key="1">
    <source>
        <dbReference type="SAM" id="MobiDB-lite"/>
    </source>
</evidence>
<dbReference type="InterPro" id="IPR036624">
    <property type="entry name" value="Hcp1-lik_sf"/>
</dbReference>
<name>A0A2U1TLB2_9GAMM</name>
<organism evidence="2 3">
    <name type="scientific">Brenneria corticis</name>
    <dbReference type="NCBI Taxonomy" id="2173106"/>
    <lineage>
        <taxon>Bacteria</taxon>
        <taxon>Pseudomonadati</taxon>
        <taxon>Pseudomonadota</taxon>
        <taxon>Gammaproteobacteria</taxon>
        <taxon>Enterobacterales</taxon>
        <taxon>Pectobacteriaceae</taxon>
        <taxon>Brenneria</taxon>
    </lineage>
</organism>
<dbReference type="PANTHER" id="PTHR36152">
    <property type="entry name" value="CYTOPLASMIC PROTEIN-RELATED"/>
    <property type="match status" value="1"/>
</dbReference>
<reference evidence="2 3" key="1">
    <citation type="submission" date="2018-04" db="EMBL/GenBank/DDBJ databases">
        <title>Brenneria corticis sp.nov.</title>
        <authorList>
            <person name="Li Y."/>
        </authorList>
    </citation>
    <scope>NUCLEOTIDE SEQUENCE [LARGE SCALE GENOMIC DNA]</scope>
    <source>
        <strain evidence="2 3">CFCC 11842</strain>
    </source>
</reference>
<dbReference type="PANTHER" id="PTHR36152:SF5">
    <property type="entry name" value="PROTEIN HCP1"/>
    <property type="match status" value="1"/>
</dbReference>
<keyword evidence="3" id="KW-1185">Reference proteome</keyword>
<dbReference type="Proteomes" id="UP000296159">
    <property type="component" value="Unassembled WGS sequence"/>
</dbReference>
<dbReference type="EMBL" id="QDKH01000040">
    <property type="protein sequence ID" value="PWC10122.1"/>
    <property type="molecule type" value="Genomic_DNA"/>
</dbReference>
<dbReference type="Pfam" id="PF05638">
    <property type="entry name" value="T6SS_HCP"/>
    <property type="match status" value="1"/>
</dbReference>
<dbReference type="AlphaFoldDB" id="A0A2U1TLB2"/>